<organism evidence="8">
    <name type="scientific">Hemiselmis andersenii</name>
    <name type="common">Cryptophyte alga</name>
    <dbReference type="NCBI Taxonomy" id="464988"/>
    <lineage>
        <taxon>Eukaryota</taxon>
        <taxon>Cryptophyceae</taxon>
        <taxon>Cryptomonadales</taxon>
        <taxon>Hemiselmidaceae</taxon>
        <taxon>Hemiselmis</taxon>
    </lineage>
</organism>
<dbReference type="AlphaFoldDB" id="A0A7S1MVZ7"/>
<feature type="domain" description="RNA polymerase Rpb2" evidence="7">
    <location>
        <begin position="1"/>
        <end position="92"/>
    </location>
</feature>
<evidence type="ECO:0000256" key="5">
    <source>
        <dbReference type="ARBA" id="ARBA00022695"/>
    </source>
</evidence>
<evidence type="ECO:0000256" key="3">
    <source>
        <dbReference type="ARBA" id="ARBA00022478"/>
    </source>
</evidence>
<evidence type="ECO:0000256" key="1">
    <source>
        <dbReference type="ARBA" id="ARBA00006835"/>
    </source>
</evidence>
<dbReference type="EMBL" id="HBFX01055881">
    <property type="protein sequence ID" value="CAD8982624.1"/>
    <property type="molecule type" value="Transcribed_RNA"/>
</dbReference>
<dbReference type="GO" id="GO:0032549">
    <property type="term" value="F:ribonucleoside binding"/>
    <property type="evidence" value="ECO:0007669"/>
    <property type="project" value="InterPro"/>
</dbReference>
<sequence>MRFGEMERDCMISHGSANVLREKLFIVSDGYMTHICEDCGMIAVANLDSNRFMCPNGATCKNSNVYMIEIPYAAKLLFQELMAMQIAPRLMTSWPGEGWRLYDKEKA</sequence>
<proteinExistence type="inferred from homology"/>
<keyword evidence="4" id="KW-0808">Transferase</keyword>
<gene>
    <name evidence="8" type="ORF">HAND00432_LOCUS33634</name>
</gene>
<dbReference type="Pfam" id="PF04560">
    <property type="entry name" value="RNA_pol_Rpb2_7"/>
    <property type="match status" value="1"/>
</dbReference>
<evidence type="ECO:0000313" key="8">
    <source>
        <dbReference type="EMBL" id="CAD8982624.1"/>
    </source>
</evidence>
<dbReference type="InterPro" id="IPR007641">
    <property type="entry name" value="RNA_pol_Rpb2_7"/>
</dbReference>
<dbReference type="GO" id="GO:0006351">
    <property type="term" value="P:DNA-templated transcription"/>
    <property type="evidence" value="ECO:0007669"/>
    <property type="project" value="InterPro"/>
</dbReference>
<dbReference type="InterPro" id="IPR015712">
    <property type="entry name" value="DNA-dir_RNA_pol_su2"/>
</dbReference>
<dbReference type="GO" id="GO:0003899">
    <property type="term" value="F:DNA-directed RNA polymerase activity"/>
    <property type="evidence" value="ECO:0007669"/>
    <property type="project" value="UniProtKB-EC"/>
</dbReference>
<name>A0A7S1MVZ7_HEMAN</name>
<dbReference type="EC" id="2.7.7.6" evidence="2"/>
<keyword evidence="6" id="KW-0804">Transcription</keyword>
<protein>
    <recommendedName>
        <fullName evidence="2">DNA-directed RNA polymerase</fullName>
        <ecNumber evidence="2">2.7.7.6</ecNumber>
    </recommendedName>
</protein>
<evidence type="ECO:0000259" key="7">
    <source>
        <dbReference type="Pfam" id="PF04560"/>
    </source>
</evidence>
<dbReference type="SUPFAM" id="SSF64484">
    <property type="entry name" value="beta and beta-prime subunits of DNA dependent RNA-polymerase"/>
    <property type="match status" value="1"/>
</dbReference>
<comment type="similarity">
    <text evidence="1">Belongs to the RNA polymerase beta chain family.</text>
</comment>
<evidence type="ECO:0000256" key="2">
    <source>
        <dbReference type="ARBA" id="ARBA00012418"/>
    </source>
</evidence>
<evidence type="ECO:0000256" key="6">
    <source>
        <dbReference type="ARBA" id="ARBA00023163"/>
    </source>
</evidence>
<reference evidence="8" key="1">
    <citation type="submission" date="2021-01" db="EMBL/GenBank/DDBJ databases">
        <authorList>
            <person name="Corre E."/>
            <person name="Pelletier E."/>
            <person name="Niang G."/>
            <person name="Scheremetjew M."/>
            <person name="Finn R."/>
            <person name="Kale V."/>
            <person name="Holt S."/>
            <person name="Cochrane G."/>
            <person name="Meng A."/>
            <person name="Brown T."/>
            <person name="Cohen L."/>
        </authorList>
    </citation>
    <scope>NUCLEOTIDE SEQUENCE</scope>
    <source>
        <strain evidence="8">CCMP644</strain>
    </source>
</reference>
<dbReference type="PANTHER" id="PTHR20856">
    <property type="entry name" value="DNA-DIRECTED RNA POLYMERASE I SUBUNIT 2"/>
    <property type="match status" value="1"/>
</dbReference>
<evidence type="ECO:0000256" key="4">
    <source>
        <dbReference type="ARBA" id="ARBA00022679"/>
    </source>
</evidence>
<dbReference type="Gene3D" id="3.90.1800.10">
    <property type="entry name" value="RNA polymerase alpha subunit dimerisation domain"/>
    <property type="match status" value="1"/>
</dbReference>
<keyword evidence="5" id="KW-0548">Nucleotidyltransferase</keyword>
<dbReference type="GO" id="GO:0000428">
    <property type="term" value="C:DNA-directed RNA polymerase complex"/>
    <property type="evidence" value="ECO:0007669"/>
    <property type="project" value="UniProtKB-KW"/>
</dbReference>
<keyword evidence="3" id="KW-0240">DNA-directed RNA polymerase</keyword>
<accession>A0A7S1MVZ7</accession>
<dbReference type="GO" id="GO:0003677">
    <property type="term" value="F:DNA binding"/>
    <property type="evidence" value="ECO:0007669"/>
    <property type="project" value="InterPro"/>
</dbReference>